<dbReference type="Proteomes" id="UP001430848">
    <property type="component" value="Unassembled WGS sequence"/>
</dbReference>
<accession>A0ABR1NYH0</accession>
<reference evidence="3 4" key="1">
    <citation type="submission" date="2024-02" db="EMBL/GenBank/DDBJ databases">
        <title>De novo assembly and annotation of 12 fungi associated with fruit tree decline syndrome in Ontario, Canada.</title>
        <authorList>
            <person name="Sulman M."/>
            <person name="Ellouze W."/>
            <person name="Ilyukhin E."/>
        </authorList>
    </citation>
    <scope>NUCLEOTIDE SEQUENCE [LARGE SCALE GENOMIC DNA]</scope>
    <source>
        <strain evidence="3 4">M169</strain>
    </source>
</reference>
<evidence type="ECO:0000313" key="4">
    <source>
        <dbReference type="Proteomes" id="UP001430848"/>
    </source>
</evidence>
<evidence type="ECO:0000256" key="1">
    <source>
        <dbReference type="SAM" id="MobiDB-lite"/>
    </source>
</evidence>
<sequence length="383" mass="43181">MEPRGKRGRPRTRWAVEDEPVPQVELATPPASGSNSVSPCHAPEPPSERESAPARGEELELPQYADELRLLHHYLELEFKGSGDQPPTFDALRLQAPTLGFTHPFVLHMVYEFAALSFARVQPPERKEYYHSLAAHYSTLGLHKVTEMLPRIDTQNCHAVYTAAVFACINTFARGPQPGDYLLFSEHGSPQWLPLLRGVRTLVDMIGEHTIASGPQGDRPVDPCPKATEPATTAFSLGCTRLDWTGQFERLGELVNTSTSMTDAAVNAKALEQLRMCYWATYGGEDGEYKGDANHQNLFIWPYQLEDGFTDALQGRDQAALVILAHFAVLLKVFGFSIWFLRGWSEHLLDGARKFLDVYHRGWLEWPVEQTARMDREKREAHR</sequence>
<feature type="transmembrane region" description="Helical" evidence="2">
    <location>
        <begin position="319"/>
        <end position="341"/>
    </location>
</feature>
<dbReference type="PANTHER" id="PTHR47657:SF13">
    <property type="entry name" value="ZN(2)-C6 FUNGAL-TYPE DOMAIN-CONTAINING PROTEIN-RELATED"/>
    <property type="match status" value="1"/>
</dbReference>
<name>A0ABR1NYH0_DIAER</name>
<keyword evidence="4" id="KW-1185">Reference proteome</keyword>
<proteinExistence type="predicted"/>
<dbReference type="PANTHER" id="PTHR47657">
    <property type="entry name" value="STEROL REGULATORY ELEMENT-BINDING PROTEIN ECM22"/>
    <property type="match status" value="1"/>
</dbReference>
<keyword evidence="2" id="KW-0812">Transmembrane</keyword>
<keyword evidence="2" id="KW-0472">Membrane</keyword>
<dbReference type="InterPro" id="IPR052400">
    <property type="entry name" value="Zn2-C6_fungal_TF"/>
</dbReference>
<keyword evidence="2" id="KW-1133">Transmembrane helix</keyword>
<protein>
    <submittedName>
        <fullName evidence="3">Uncharacterized protein</fullName>
    </submittedName>
</protein>
<dbReference type="EMBL" id="JAKNSF020000076">
    <property type="protein sequence ID" value="KAK7720340.1"/>
    <property type="molecule type" value="Genomic_DNA"/>
</dbReference>
<feature type="region of interest" description="Disordered" evidence="1">
    <location>
        <begin position="1"/>
        <end position="56"/>
    </location>
</feature>
<gene>
    <name evidence="3" type="ORF">SLS63_009887</name>
</gene>
<evidence type="ECO:0000313" key="3">
    <source>
        <dbReference type="EMBL" id="KAK7720340.1"/>
    </source>
</evidence>
<feature type="compositionally biased region" description="Basic and acidic residues" evidence="1">
    <location>
        <begin position="46"/>
        <end position="56"/>
    </location>
</feature>
<organism evidence="3 4">
    <name type="scientific">Diaporthe eres</name>
    <name type="common">Phomopsis oblonga</name>
    <dbReference type="NCBI Taxonomy" id="83184"/>
    <lineage>
        <taxon>Eukaryota</taxon>
        <taxon>Fungi</taxon>
        <taxon>Dikarya</taxon>
        <taxon>Ascomycota</taxon>
        <taxon>Pezizomycotina</taxon>
        <taxon>Sordariomycetes</taxon>
        <taxon>Sordariomycetidae</taxon>
        <taxon>Diaporthales</taxon>
        <taxon>Diaporthaceae</taxon>
        <taxon>Diaporthe</taxon>
        <taxon>Diaporthe eres species complex</taxon>
    </lineage>
</organism>
<comment type="caution">
    <text evidence="3">The sequence shown here is derived from an EMBL/GenBank/DDBJ whole genome shotgun (WGS) entry which is preliminary data.</text>
</comment>
<feature type="compositionally biased region" description="Basic residues" evidence="1">
    <location>
        <begin position="1"/>
        <end position="12"/>
    </location>
</feature>
<evidence type="ECO:0000256" key="2">
    <source>
        <dbReference type="SAM" id="Phobius"/>
    </source>
</evidence>